<proteinExistence type="predicted"/>
<evidence type="ECO:0000313" key="2">
    <source>
        <dbReference type="EMBL" id="PKU41394.1"/>
    </source>
</evidence>
<reference evidence="3" key="2">
    <citation type="submission" date="2017-12" db="EMBL/GenBank/DDBJ databases">
        <title>Genome sequence of the Bar-tailed Godwit (Limosa lapponica baueri).</title>
        <authorList>
            <person name="Lima N.C.B."/>
            <person name="Parody-Merino A.M."/>
            <person name="Battley P.F."/>
            <person name="Fidler A.E."/>
            <person name="Prosdocimi F."/>
        </authorList>
    </citation>
    <scope>NUCLEOTIDE SEQUENCE [LARGE SCALE GENOMIC DNA]</scope>
</reference>
<dbReference type="GO" id="GO:0003964">
    <property type="term" value="F:RNA-directed DNA polymerase activity"/>
    <property type="evidence" value="ECO:0007669"/>
    <property type="project" value="UniProtKB-KW"/>
</dbReference>
<dbReference type="EMBL" id="KZ506123">
    <property type="protein sequence ID" value="PKU41394.1"/>
    <property type="molecule type" value="Genomic_DNA"/>
</dbReference>
<organism evidence="2 3">
    <name type="scientific">Limosa lapponica baueri</name>
    <dbReference type="NCBI Taxonomy" id="1758121"/>
    <lineage>
        <taxon>Eukaryota</taxon>
        <taxon>Metazoa</taxon>
        <taxon>Chordata</taxon>
        <taxon>Craniata</taxon>
        <taxon>Vertebrata</taxon>
        <taxon>Euteleostomi</taxon>
        <taxon>Archelosauria</taxon>
        <taxon>Archosauria</taxon>
        <taxon>Dinosauria</taxon>
        <taxon>Saurischia</taxon>
        <taxon>Theropoda</taxon>
        <taxon>Coelurosauria</taxon>
        <taxon>Aves</taxon>
        <taxon>Neognathae</taxon>
        <taxon>Neoaves</taxon>
        <taxon>Charadriiformes</taxon>
        <taxon>Scolopacidae</taxon>
        <taxon>Limosa</taxon>
    </lineage>
</organism>
<keyword evidence="2" id="KW-0695">RNA-directed DNA polymerase</keyword>
<protein>
    <submittedName>
        <fullName evidence="2">Rna-directed dna polymerase from mobile element jockey-like</fullName>
    </submittedName>
</protein>
<dbReference type="AlphaFoldDB" id="A0A2I0U5N4"/>
<dbReference type="OrthoDB" id="10056483at2759"/>
<name>A0A2I0U5N4_LIMLA</name>
<evidence type="ECO:0000256" key="1">
    <source>
        <dbReference type="SAM" id="SignalP"/>
    </source>
</evidence>
<keyword evidence="1" id="KW-0732">Signal</keyword>
<sequence>MLEISNSFLIWLLCVDYAEESLTSVSFENHEDLVNHLSFKLILILSRTRTDCSFCIDQKYPGLDLKKIKSSTAVLAAGFIVPFIQQNDQRSILGLELFKVFLGDMDSGIECTLSEFADDTKLCGTIDTLEGRDAIQRDLDSLERWAHVNVMKFNQAKCKVLHVSQGNPRQK</sequence>
<dbReference type="PANTHER" id="PTHR33332">
    <property type="entry name" value="REVERSE TRANSCRIPTASE DOMAIN-CONTAINING PROTEIN"/>
    <property type="match status" value="1"/>
</dbReference>
<keyword evidence="2" id="KW-0548">Nucleotidyltransferase</keyword>
<keyword evidence="2" id="KW-0808">Transferase</keyword>
<feature type="chain" id="PRO_5014180725" evidence="1">
    <location>
        <begin position="19"/>
        <end position="171"/>
    </location>
</feature>
<reference evidence="3" key="1">
    <citation type="submission" date="2017-11" db="EMBL/GenBank/DDBJ databases">
        <authorList>
            <person name="Lima N.C."/>
            <person name="Parody-Merino A.M."/>
            <person name="Battley P.F."/>
            <person name="Fidler A.E."/>
            <person name="Prosdocimi F."/>
        </authorList>
    </citation>
    <scope>NUCLEOTIDE SEQUENCE [LARGE SCALE GENOMIC DNA]</scope>
</reference>
<dbReference type="Proteomes" id="UP000233556">
    <property type="component" value="Unassembled WGS sequence"/>
</dbReference>
<keyword evidence="3" id="KW-1185">Reference proteome</keyword>
<feature type="signal peptide" evidence="1">
    <location>
        <begin position="1"/>
        <end position="18"/>
    </location>
</feature>
<accession>A0A2I0U5N4</accession>
<evidence type="ECO:0000313" key="3">
    <source>
        <dbReference type="Proteomes" id="UP000233556"/>
    </source>
</evidence>
<gene>
    <name evidence="2" type="ORF">llap_8301</name>
</gene>